<feature type="transmembrane region" description="Helical" evidence="6">
    <location>
        <begin position="273"/>
        <end position="296"/>
    </location>
</feature>
<name>A0A4R7UEG8_9BACT</name>
<evidence type="ECO:0000256" key="5">
    <source>
        <dbReference type="ARBA" id="ARBA00023136"/>
    </source>
</evidence>
<dbReference type="GO" id="GO:0005886">
    <property type="term" value="C:plasma membrane"/>
    <property type="evidence" value="ECO:0007669"/>
    <property type="project" value="UniProtKB-SubCell"/>
</dbReference>
<dbReference type="InterPro" id="IPR001851">
    <property type="entry name" value="ABC_transp_permease"/>
</dbReference>
<feature type="transmembrane region" description="Helical" evidence="6">
    <location>
        <begin position="34"/>
        <end position="55"/>
    </location>
</feature>
<dbReference type="PANTHER" id="PTHR47089:SF1">
    <property type="entry name" value="GUANOSINE ABC TRANSPORTER PERMEASE PROTEIN NUPP"/>
    <property type="match status" value="1"/>
</dbReference>
<gene>
    <name evidence="7" type="ORF">BCF59_0280</name>
</gene>
<keyword evidence="8" id="KW-1185">Reference proteome</keyword>
<keyword evidence="2" id="KW-1003">Cell membrane</keyword>
<dbReference type="OrthoDB" id="45037at2"/>
<dbReference type="PANTHER" id="PTHR47089">
    <property type="entry name" value="ABC TRANSPORTER, PERMEASE PROTEIN"/>
    <property type="match status" value="1"/>
</dbReference>
<keyword evidence="3 6" id="KW-0812">Transmembrane</keyword>
<keyword evidence="4 6" id="KW-1133">Transmembrane helix</keyword>
<evidence type="ECO:0000313" key="7">
    <source>
        <dbReference type="EMBL" id="TDV24321.1"/>
    </source>
</evidence>
<protein>
    <submittedName>
        <fullName evidence="7">Simple sugar transport system permease protein</fullName>
    </submittedName>
</protein>
<feature type="transmembrane region" description="Helical" evidence="6">
    <location>
        <begin position="226"/>
        <end position="245"/>
    </location>
</feature>
<keyword evidence="7" id="KW-0813">Transport</keyword>
<dbReference type="RefSeq" id="WP_134110510.1">
    <property type="nucleotide sequence ID" value="NZ_SOCN01000001.1"/>
</dbReference>
<evidence type="ECO:0000256" key="4">
    <source>
        <dbReference type="ARBA" id="ARBA00022989"/>
    </source>
</evidence>
<dbReference type="EMBL" id="SOCN01000001">
    <property type="protein sequence ID" value="TDV24321.1"/>
    <property type="molecule type" value="Genomic_DNA"/>
</dbReference>
<proteinExistence type="predicted"/>
<organism evidence="7 8">
    <name type="scientific">Mycoplasmopsis mustelae</name>
    <dbReference type="NCBI Taxonomy" id="171289"/>
    <lineage>
        <taxon>Bacteria</taxon>
        <taxon>Bacillati</taxon>
        <taxon>Mycoplasmatota</taxon>
        <taxon>Mycoplasmoidales</taxon>
        <taxon>Metamycoplasmataceae</taxon>
        <taxon>Mycoplasmopsis</taxon>
    </lineage>
</organism>
<comment type="caution">
    <text evidence="7">The sequence shown here is derived from an EMBL/GenBank/DDBJ whole genome shotgun (WGS) entry which is preliminary data.</text>
</comment>
<dbReference type="AlphaFoldDB" id="A0A4R7UEG8"/>
<comment type="subcellular location">
    <subcellularLocation>
        <location evidence="1">Cell membrane</location>
        <topology evidence="1">Multi-pass membrane protein</topology>
    </subcellularLocation>
</comment>
<evidence type="ECO:0000256" key="1">
    <source>
        <dbReference type="ARBA" id="ARBA00004651"/>
    </source>
</evidence>
<keyword evidence="5 6" id="KW-0472">Membrane</keyword>
<dbReference type="CDD" id="cd06580">
    <property type="entry name" value="TM_PBP1_transp_TpRbsC_like"/>
    <property type="match status" value="1"/>
</dbReference>
<feature type="transmembrane region" description="Helical" evidence="6">
    <location>
        <begin position="317"/>
        <end position="339"/>
    </location>
</feature>
<evidence type="ECO:0000256" key="6">
    <source>
        <dbReference type="SAM" id="Phobius"/>
    </source>
</evidence>
<feature type="transmembrane region" description="Helical" evidence="6">
    <location>
        <begin position="111"/>
        <end position="130"/>
    </location>
</feature>
<feature type="transmembrane region" description="Helical" evidence="6">
    <location>
        <begin position="359"/>
        <end position="378"/>
    </location>
</feature>
<accession>A0A4R7UEG8</accession>
<evidence type="ECO:0000256" key="3">
    <source>
        <dbReference type="ARBA" id="ARBA00022692"/>
    </source>
</evidence>
<sequence>MQKHNSQANKFANFMESTRRFFQFEDKKNTRRKIYSSLWSIFFGLLLASIIYWIIGSTGKNAQNTTIFTFISYVFSFATDSLKTKDLLLYFIFFGFAGLGVSLGFKSGLFNIGVANQMTTPAIIFFTILISARMDTNNIPTAYLILMLFIFMIVGFIMGSISGILKAYFRVHEVISTIFLNWIIAYLSQYLFNARNGAFGSDANQWFSEIGGTATIFIEENTIFNFIYVGIILVIVASAVIWFIYSKTTIGYKIKMVGLNKTNAKYVGINEKIMTVIVMGISGGLIGIGGFFYIILQNGALLAKGAPLTIGFDSIAIALIALNSPIGVILTSWLYSFLYTSESFFQSVPQGSEQIKSEFFMLIYGIIIFIASLSLMFYKFRVMRWFAKYSYLITNKAYWKKFNIYWKHKFNETIPGRFKLIHNWILLQNKKIKFKKQQKEYENYVAQEILRSKQYTNEKLMQMYNEFSKKKVEQIQKMESYGLNDYTDKLNIFKNNKHTMKVKYNEFKEDLYIKFLDLIKQKYFKIFKITEGDA</sequence>
<evidence type="ECO:0000313" key="8">
    <source>
        <dbReference type="Proteomes" id="UP000295757"/>
    </source>
</evidence>
<dbReference type="GO" id="GO:0022857">
    <property type="term" value="F:transmembrane transporter activity"/>
    <property type="evidence" value="ECO:0007669"/>
    <property type="project" value="InterPro"/>
</dbReference>
<feature type="transmembrane region" description="Helical" evidence="6">
    <location>
        <begin position="142"/>
        <end position="168"/>
    </location>
</feature>
<feature type="transmembrane region" description="Helical" evidence="6">
    <location>
        <begin position="87"/>
        <end position="105"/>
    </location>
</feature>
<dbReference type="Pfam" id="PF02653">
    <property type="entry name" value="BPD_transp_2"/>
    <property type="match status" value="1"/>
</dbReference>
<dbReference type="Proteomes" id="UP000295757">
    <property type="component" value="Unassembled WGS sequence"/>
</dbReference>
<keyword evidence="7" id="KW-0762">Sugar transport</keyword>
<feature type="transmembrane region" description="Helical" evidence="6">
    <location>
        <begin position="174"/>
        <end position="192"/>
    </location>
</feature>
<reference evidence="7 8" key="1">
    <citation type="submission" date="2019-03" db="EMBL/GenBank/DDBJ databases">
        <title>Genomic Encyclopedia of Archaeal and Bacterial Type Strains, Phase II (KMG-II): from individual species to whole genera.</title>
        <authorList>
            <person name="Goeker M."/>
        </authorList>
    </citation>
    <scope>NUCLEOTIDE SEQUENCE [LARGE SCALE GENOMIC DNA]</scope>
    <source>
        <strain evidence="7 8">ATCC 35214</strain>
    </source>
</reference>
<evidence type="ECO:0000256" key="2">
    <source>
        <dbReference type="ARBA" id="ARBA00022475"/>
    </source>
</evidence>